<evidence type="ECO:0008006" key="6">
    <source>
        <dbReference type="Google" id="ProtNLM"/>
    </source>
</evidence>
<dbReference type="Pfam" id="PF00385">
    <property type="entry name" value="Chromo"/>
    <property type="match status" value="1"/>
</dbReference>
<feature type="domain" description="TIR" evidence="2">
    <location>
        <begin position="193"/>
        <end position="235"/>
    </location>
</feature>
<evidence type="ECO:0000313" key="4">
    <source>
        <dbReference type="EMBL" id="RVW64067.1"/>
    </source>
</evidence>
<organism evidence="4 5">
    <name type="scientific">Vitis vinifera</name>
    <name type="common">Grape</name>
    <dbReference type="NCBI Taxonomy" id="29760"/>
    <lineage>
        <taxon>Eukaryota</taxon>
        <taxon>Viridiplantae</taxon>
        <taxon>Streptophyta</taxon>
        <taxon>Embryophyta</taxon>
        <taxon>Tracheophyta</taxon>
        <taxon>Spermatophyta</taxon>
        <taxon>Magnoliopsida</taxon>
        <taxon>eudicotyledons</taxon>
        <taxon>Gunneridae</taxon>
        <taxon>Pentapetalae</taxon>
        <taxon>rosids</taxon>
        <taxon>Vitales</taxon>
        <taxon>Vitaceae</taxon>
        <taxon>Viteae</taxon>
        <taxon>Vitis</taxon>
    </lineage>
</organism>
<dbReference type="InterPro" id="IPR000157">
    <property type="entry name" value="TIR_dom"/>
</dbReference>
<dbReference type="PANTHER" id="PTHR46148">
    <property type="entry name" value="CHROMO DOMAIN-CONTAINING PROTEIN"/>
    <property type="match status" value="1"/>
</dbReference>
<dbReference type="InterPro" id="IPR023780">
    <property type="entry name" value="Chromo_domain"/>
</dbReference>
<dbReference type="Proteomes" id="UP000288805">
    <property type="component" value="Unassembled WGS sequence"/>
</dbReference>
<evidence type="ECO:0000259" key="3">
    <source>
        <dbReference type="Pfam" id="PF24626"/>
    </source>
</evidence>
<feature type="domain" description="Chromo" evidence="1">
    <location>
        <begin position="104"/>
        <end position="150"/>
    </location>
</feature>
<dbReference type="AlphaFoldDB" id="A0A438FVT0"/>
<dbReference type="SUPFAM" id="SSF54160">
    <property type="entry name" value="Chromo domain-like"/>
    <property type="match status" value="1"/>
</dbReference>
<dbReference type="Pfam" id="PF24626">
    <property type="entry name" value="SH3_Tf2-1"/>
    <property type="match status" value="1"/>
</dbReference>
<dbReference type="SUPFAM" id="SSF52200">
    <property type="entry name" value="Toll/Interleukin receptor TIR domain"/>
    <property type="match status" value="1"/>
</dbReference>
<comment type="caution">
    <text evidence="4">The sequence shown here is derived from an EMBL/GenBank/DDBJ whole genome shotgun (WGS) entry which is preliminary data.</text>
</comment>
<evidence type="ECO:0000313" key="5">
    <source>
        <dbReference type="Proteomes" id="UP000288805"/>
    </source>
</evidence>
<protein>
    <recommendedName>
        <fullName evidence="6">Chromo domain-containing protein</fullName>
    </recommendedName>
</protein>
<dbReference type="InterPro" id="IPR016197">
    <property type="entry name" value="Chromo-like_dom_sf"/>
</dbReference>
<dbReference type="EMBL" id="QGNW01000726">
    <property type="protein sequence ID" value="RVW64067.1"/>
    <property type="molecule type" value="Genomic_DNA"/>
</dbReference>
<dbReference type="InterPro" id="IPR056924">
    <property type="entry name" value="SH3_Tf2-1"/>
</dbReference>
<proteinExistence type="predicted"/>
<feature type="domain" description="Tf2-1-like SH3-like" evidence="3">
    <location>
        <begin position="17"/>
        <end position="82"/>
    </location>
</feature>
<gene>
    <name evidence="4" type="ORF">CK203_051097</name>
</gene>
<evidence type="ECO:0000259" key="1">
    <source>
        <dbReference type="Pfam" id="PF00385"/>
    </source>
</evidence>
<dbReference type="InterPro" id="IPR035897">
    <property type="entry name" value="Toll_tir_struct_dom_sf"/>
</dbReference>
<dbReference type="Pfam" id="PF01582">
    <property type="entry name" value="TIR"/>
    <property type="match status" value="1"/>
</dbReference>
<dbReference type="GO" id="GO:0007165">
    <property type="term" value="P:signal transduction"/>
    <property type="evidence" value="ECO:0007669"/>
    <property type="project" value="InterPro"/>
</dbReference>
<evidence type="ECO:0000259" key="2">
    <source>
        <dbReference type="Pfam" id="PF01582"/>
    </source>
</evidence>
<dbReference type="Gene3D" id="3.40.50.10140">
    <property type="entry name" value="Toll/interleukin-1 receptor homology (TIR) domain"/>
    <property type="match status" value="1"/>
</dbReference>
<dbReference type="PANTHER" id="PTHR46148:SF52">
    <property type="entry name" value="OS04G0603800 PROTEIN"/>
    <property type="match status" value="1"/>
</dbReference>
<name>A0A438FVT0_VITVI</name>
<reference evidence="4 5" key="1">
    <citation type="journal article" date="2018" name="PLoS Genet.">
        <title>Population sequencing reveals clonal diversity and ancestral inbreeding in the grapevine cultivar Chardonnay.</title>
        <authorList>
            <person name="Roach M.J."/>
            <person name="Johnson D.L."/>
            <person name="Bohlmann J."/>
            <person name="van Vuuren H.J."/>
            <person name="Jones S.J."/>
            <person name="Pretorius I.S."/>
            <person name="Schmidt S.A."/>
            <person name="Borneman A.R."/>
        </authorList>
    </citation>
    <scope>NUCLEOTIDE SEQUENCE [LARGE SCALE GENOMIC DNA]</scope>
    <source>
        <strain evidence="5">cv. Chardonnay</strain>
        <tissue evidence="4">Leaf</tissue>
    </source>
</reference>
<sequence>MKQMADQKRHDVEFQAGDVVLLKLHPYCQQTAFKRVHQKLASKFYNPYLIEKKVGNVAYQLQLPAGAKIHPVFHASLLKKYVGDPPQVNLELPPIADEGVASVEPEKILDTCWIKQGKKFIEERLVKWKRLPTENAAWEAITLLHSQFPSLDLEDKDPLGGRSIDRPRRDDTLKRGEEIAPEILKAIEESRREMGQPVVPIFYHVDPSDVRKRMGSFGEAFFRRKQASYRWWRRSSANLWILAMAVKEAAPLISKKGGFQTGDNWYRQWR</sequence>
<accession>A0A438FVT0</accession>